<keyword evidence="3" id="KW-1185">Reference proteome</keyword>
<accession>A0ABD3NEL7</accession>
<organism evidence="2 3">
    <name type="scientific">Cyclotella atomus</name>
    <dbReference type="NCBI Taxonomy" id="382360"/>
    <lineage>
        <taxon>Eukaryota</taxon>
        <taxon>Sar</taxon>
        <taxon>Stramenopiles</taxon>
        <taxon>Ochrophyta</taxon>
        <taxon>Bacillariophyta</taxon>
        <taxon>Coscinodiscophyceae</taxon>
        <taxon>Thalassiosirophycidae</taxon>
        <taxon>Stephanodiscales</taxon>
        <taxon>Stephanodiscaceae</taxon>
        <taxon>Cyclotella</taxon>
    </lineage>
</organism>
<proteinExistence type="predicted"/>
<feature type="region of interest" description="Disordered" evidence="1">
    <location>
        <begin position="301"/>
        <end position="332"/>
    </location>
</feature>
<evidence type="ECO:0000313" key="2">
    <source>
        <dbReference type="EMBL" id="KAL3774343.1"/>
    </source>
</evidence>
<sequence>MQYKLLALSTIPSAAAASATITSLRGGPITQSSLITKYNHGLDLPPPDRKCLSVSTADICRSSLDTMDEMCNWCPDPRYDGSVNAGLCLSTVDVEKAMDVMAFNCEGYVRVEDRVNVEEEDIDEDEEIDESIVKNISVDAAAPDFSCFSQAWGGGDIDLCHNSKATDGTQCQWCTASDNLIEVGVCVTLAQIDGASKVGLSCPSIDDTSDENNQENQDKESDASIEAPSLQDGLPDINCFRAAWIADNAEDACNTSNANDGSKCVWCQTKGDTMGACVSGSEATIANGQFGLTCPSEIDVEDEEELEDGEVDSVDEEFEEELDEEEDLLDAV</sequence>
<reference evidence="2 3" key="1">
    <citation type="submission" date="2024-10" db="EMBL/GenBank/DDBJ databases">
        <title>Updated reference genomes for cyclostephanoid diatoms.</title>
        <authorList>
            <person name="Roberts W.R."/>
            <person name="Alverson A.J."/>
        </authorList>
    </citation>
    <scope>NUCLEOTIDE SEQUENCE [LARGE SCALE GENOMIC DNA]</scope>
    <source>
        <strain evidence="2 3">AJA010-31</strain>
    </source>
</reference>
<gene>
    <name evidence="2" type="ORF">ACHAWO_009290</name>
</gene>
<protein>
    <submittedName>
        <fullName evidence="2">Uncharacterized protein</fullName>
    </submittedName>
</protein>
<name>A0ABD3NEL7_9STRA</name>
<evidence type="ECO:0000256" key="1">
    <source>
        <dbReference type="SAM" id="MobiDB-lite"/>
    </source>
</evidence>
<dbReference type="Proteomes" id="UP001530400">
    <property type="component" value="Unassembled WGS sequence"/>
</dbReference>
<evidence type="ECO:0000313" key="3">
    <source>
        <dbReference type="Proteomes" id="UP001530400"/>
    </source>
</evidence>
<dbReference type="EMBL" id="JALLPJ020001199">
    <property type="protein sequence ID" value="KAL3774343.1"/>
    <property type="molecule type" value="Genomic_DNA"/>
</dbReference>
<feature type="region of interest" description="Disordered" evidence="1">
    <location>
        <begin position="203"/>
        <end position="230"/>
    </location>
</feature>
<comment type="caution">
    <text evidence="2">The sequence shown here is derived from an EMBL/GenBank/DDBJ whole genome shotgun (WGS) entry which is preliminary data.</text>
</comment>
<dbReference type="AlphaFoldDB" id="A0ABD3NEL7"/>